<evidence type="ECO:0000313" key="1">
    <source>
        <dbReference type="EMBL" id="PHJ19177.1"/>
    </source>
</evidence>
<name>A0A2C6KNQ7_9APIC</name>
<dbReference type="EMBL" id="MIGC01003601">
    <property type="protein sequence ID" value="PHJ19177.1"/>
    <property type="molecule type" value="Genomic_DNA"/>
</dbReference>
<gene>
    <name evidence="1" type="ORF">CSUI_006993</name>
</gene>
<dbReference type="RefSeq" id="XP_067920879.1">
    <property type="nucleotide sequence ID" value="XM_068067143.1"/>
</dbReference>
<dbReference type="GeneID" id="94430354"/>
<feature type="non-terminal residue" evidence="1">
    <location>
        <position position="72"/>
    </location>
</feature>
<keyword evidence="2" id="KW-1185">Reference proteome</keyword>
<evidence type="ECO:0000313" key="2">
    <source>
        <dbReference type="Proteomes" id="UP000221165"/>
    </source>
</evidence>
<reference evidence="1 2" key="1">
    <citation type="journal article" date="2017" name="Int. J. Parasitol.">
        <title>The genome of the protozoan parasite Cystoisospora suis and a reverse vaccinology approach to identify vaccine candidates.</title>
        <authorList>
            <person name="Palmieri N."/>
            <person name="Shrestha A."/>
            <person name="Ruttkowski B."/>
            <person name="Beck T."/>
            <person name="Vogl C."/>
            <person name="Tomley F."/>
            <person name="Blake D.P."/>
            <person name="Joachim A."/>
        </authorList>
    </citation>
    <scope>NUCLEOTIDE SEQUENCE [LARGE SCALE GENOMIC DNA]</scope>
    <source>
        <strain evidence="1 2">Wien I</strain>
    </source>
</reference>
<sequence length="72" mass="7804">MCAAKADPDSKTAAALIRPGSRIEGLETAGKDFYVWSTHGEATKKDPDLLFTLCQVQPGSDEKTLKLKQVQP</sequence>
<proteinExistence type="predicted"/>
<comment type="caution">
    <text evidence="1">The sequence shown here is derived from an EMBL/GenBank/DDBJ whole genome shotgun (WGS) entry which is preliminary data.</text>
</comment>
<dbReference type="VEuPathDB" id="ToxoDB:CSUI_006993"/>
<organism evidence="1 2">
    <name type="scientific">Cystoisospora suis</name>
    <dbReference type="NCBI Taxonomy" id="483139"/>
    <lineage>
        <taxon>Eukaryota</taxon>
        <taxon>Sar</taxon>
        <taxon>Alveolata</taxon>
        <taxon>Apicomplexa</taxon>
        <taxon>Conoidasida</taxon>
        <taxon>Coccidia</taxon>
        <taxon>Eucoccidiorida</taxon>
        <taxon>Eimeriorina</taxon>
        <taxon>Sarcocystidae</taxon>
        <taxon>Cystoisospora</taxon>
    </lineage>
</organism>
<dbReference type="AlphaFoldDB" id="A0A2C6KNQ7"/>
<accession>A0A2C6KNQ7</accession>
<protein>
    <submittedName>
        <fullName evidence="1">Myosin d</fullName>
    </submittedName>
</protein>
<dbReference type="Proteomes" id="UP000221165">
    <property type="component" value="Unassembled WGS sequence"/>
</dbReference>